<proteinExistence type="inferred from homology"/>
<dbReference type="PANTHER" id="PTHR10060">
    <property type="entry name" value="TATD FAMILY DEOXYRIBONUCLEASE"/>
    <property type="match status" value="1"/>
</dbReference>
<organism evidence="3 4">
    <name type="scientific">Linnemannia exigua</name>
    <dbReference type="NCBI Taxonomy" id="604196"/>
    <lineage>
        <taxon>Eukaryota</taxon>
        <taxon>Fungi</taxon>
        <taxon>Fungi incertae sedis</taxon>
        <taxon>Mucoromycota</taxon>
        <taxon>Mortierellomycotina</taxon>
        <taxon>Mortierellomycetes</taxon>
        <taxon>Mortierellales</taxon>
        <taxon>Mortierellaceae</taxon>
        <taxon>Linnemannia</taxon>
    </lineage>
</organism>
<comment type="caution">
    <text evidence="3">The sequence shown here is derived from an EMBL/GenBank/DDBJ whole genome shotgun (WGS) entry which is preliminary data.</text>
</comment>
<reference evidence="3" key="1">
    <citation type="journal article" date="2020" name="Fungal Divers.">
        <title>Resolving the Mortierellaceae phylogeny through synthesis of multi-gene phylogenetics and phylogenomics.</title>
        <authorList>
            <person name="Vandepol N."/>
            <person name="Liber J."/>
            <person name="Desiro A."/>
            <person name="Na H."/>
            <person name="Kennedy M."/>
            <person name="Barry K."/>
            <person name="Grigoriev I.V."/>
            <person name="Miller A.N."/>
            <person name="O'Donnell K."/>
            <person name="Stajich J.E."/>
            <person name="Bonito G."/>
        </authorList>
    </citation>
    <scope>NUCLEOTIDE SEQUENCE</scope>
    <source>
        <strain evidence="3">NRRL 28262</strain>
    </source>
</reference>
<feature type="non-terminal residue" evidence="3">
    <location>
        <position position="1"/>
    </location>
</feature>
<evidence type="ECO:0000313" key="4">
    <source>
        <dbReference type="Proteomes" id="UP001194580"/>
    </source>
</evidence>
<dbReference type="Gene3D" id="3.20.20.140">
    <property type="entry name" value="Metal-dependent hydrolases"/>
    <property type="match status" value="1"/>
</dbReference>
<comment type="similarity">
    <text evidence="1">Belongs to the metallo-dependent hydrolases superfamily. TatD-type hydrolase family.</text>
</comment>
<gene>
    <name evidence="3" type="ORF">BGZ95_007514</name>
</gene>
<accession>A0AAD4DL37</accession>
<protein>
    <submittedName>
        <fullName evidence="3">Uncharacterized protein</fullName>
    </submittedName>
</protein>
<dbReference type="Proteomes" id="UP001194580">
    <property type="component" value="Unassembled WGS sequence"/>
</dbReference>
<sequence length="63" mass="7084">MDVGINLTDPMFRGVYRGTRHHADDLAQVMRRTRNAGVDRLVVTAGNLKMCRQVLDLARDDDG</sequence>
<dbReference type="GO" id="GO:0005829">
    <property type="term" value="C:cytosol"/>
    <property type="evidence" value="ECO:0007669"/>
    <property type="project" value="TreeGrafter"/>
</dbReference>
<evidence type="ECO:0000256" key="2">
    <source>
        <dbReference type="ARBA" id="ARBA00022801"/>
    </source>
</evidence>
<evidence type="ECO:0000313" key="3">
    <source>
        <dbReference type="EMBL" id="KAG0280988.1"/>
    </source>
</evidence>
<name>A0AAD4DL37_9FUNG</name>
<keyword evidence="4" id="KW-1185">Reference proteome</keyword>
<evidence type="ECO:0000256" key="1">
    <source>
        <dbReference type="ARBA" id="ARBA00009275"/>
    </source>
</evidence>
<dbReference type="AlphaFoldDB" id="A0AAD4DL37"/>
<dbReference type="GO" id="GO:0008296">
    <property type="term" value="F:3'-5'-DNA exonuclease activity"/>
    <property type="evidence" value="ECO:0007669"/>
    <property type="project" value="TreeGrafter"/>
</dbReference>
<dbReference type="PANTHER" id="PTHR10060:SF15">
    <property type="entry name" value="DEOXYRIBONUCLEASE TATDN1"/>
    <property type="match status" value="1"/>
</dbReference>
<keyword evidence="2" id="KW-0378">Hydrolase</keyword>
<dbReference type="InterPro" id="IPR050891">
    <property type="entry name" value="TatD-type_Hydrolase"/>
</dbReference>
<dbReference type="EMBL" id="JAAAIL010000037">
    <property type="protein sequence ID" value="KAG0280988.1"/>
    <property type="molecule type" value="Genomic_DNA"/>
</dbReference>